<dbReference type="InterPro" id="IPR036880">
    <property type="entry name" value="Kunitz_BPTI_sf"/>
</dbReference>
<evidence type="ECO:0000256" key="6">
    <source>
        <dbReference type="ARBA" id="ARBA00023157"/>
    </source>
</evidence>
<organism evidence="11">
    <name type="scientific">Notamacropus eugenii</name>
    <name type="common">Tammar wallaby</name>
    <name type="synonym">Macropus eugenii</name>
    <dbReference type="NCBI Taxonomy" id="9315"/>
    <lineage>
        <taxon>Eukaryota</taxon>
        <taxon>Metazoa</taxon>
        <taxon>Chordata</taxon>
        <taxon>Craniata</taxon>
        <taxon>Vertebrata</taxon>
        <taxon>Euteleostomi</taxon>
        <taxon>Mammalia</taxon>
        <taxon>Metatheria</taxon>
        <taxon>Diprotodontia</taxon>
        <taxon>Macropodidae</taxon>
        <taxon>Notamacropus</taxon>
    </lineage>
</organism>
<evidence type="ECO:0000256" key="1">
    <source>
        <dbReference type="ARBA" id="ARBA00004613"/>
    </source>
</evidence>
<dbReference type="FunFam" id="4.10.410.10:FF:000011">
    <property type="entry name" value="Tissue factor pathway inhibitor"/>
    <property type="match status" value="1"/>
</dbReference>
<keyword evidence="6" id="KW-1015">Disulfide bond</keyword>
<dbReference type="GO" id="GO:0004867">
    <property type="term" value="F:serine-type endopeptidase inhibitor activity"/>
    <property type="evidence" value="ECO:0007669"/>
    <property type="project" value="UniProtKB-KW"/>
</dbReference>
<dbReference type="PANTHER" id="PTHR10083:SF380">
    <property type="entry name" value="COLOSTRUM TRYPSIN INHIBITOR"/>
    <property type="match status" value="1"/>
</dbReference>
<evidence type="ECO:0000256" key="8">
    <source>
        <dbReference type="ARBA" id="ARBA00072838"/>
    </source>
</evidence>
<keyword evidence="5" id="KW-0722">Serine protease inhibitor</keyword>
<dbReference type="CDD" id="cd22632">
    <property type="entry name" value="Kunitz_ELP-like"/>
    <property type="match status" value="1"/>
</dbReference>
<gene>
    <name evidence="11" type="primary">ELP</name>
</gene>
<feature type="chain" id="PRO_5003705324" description="Early lactation protein" evidence="9">
    <location>
        <begin position="20"/>
        <end position="103"/>
    </location>
</feature>
<dbReference type="SMART" id="SM00131">
    <property type="entry name" value="KU"/>
    <property type="match status" value="1"/>
</dbReference>
<evidence type="ECO:0000256" key="5">
    <source>
        <dbReference type="ARBA" id="ARBA00022900"/>
    </source>
</evidence>
<comment type="subcellular location">
    <subcellularLocation>
        <location evidence="1">Secreted</location>
    </subcellularLocation>
</comment>
<evidence type="ECO:0000259" key="10">
    <source>
        <dbReference type="PROSITE" id="PS50279"/>
    </source>
</evidence>
<evidence type="ECO:0000256" key="3">
    <source>
        <dbReference type="ARBA" id="ARBA00022690"/>
    </source>
</evidence>
<dbReference type="PROSITE" id="PS50279">
    <property type="entry name" value="BPTI_KUNITZ_2"/>
    <property type="match status" value="1"/>
</dbReference>
<keyword evidence="9" id="KW-0732">Signal</keyword>
<dbReference type="EMBL" id="JN191338">
    <property type="protein sequence ID" value="AEN62466.1"/>
    <property type="molecule type" value="mRNA"/>
</dbReference>
<feature type="domain" description="BPTI/Kunitz inhibitor" evidence="10">
    <location>
        <begin position="43"/>
        <end position="93"/>
    </location>
</feature>
<dbReference type="PANTHER" id="PTHR10083">
    <property type="entry name" value="KUNITZ-TYPE PROTEASE INHIBITOR-RELATED"/>
    <property type="match status" value="1"/>
</dbReference>
<keyword evidence="2" id="KW-0964">Secreted</keyword>
<keyword evidence="7" id="KW-0421">Lactation</keyword>
<keyword evidence="3" id="KW-0646">Protease inhibitor</keyword>
<protein>
    <recommendedName>
        <fullName evidence="8">Early lactation protein</fullName>
    </recommendedName>
</protein>
<accession>I6MS68</accession>
<evidence type="ECO:0000256" key="2">
    <source>
        <dbReference type="ARBA" id="ARBA00022525"/>
    </source>
</evidence>
<dbReference type="InterPro" id="IPR002223">
    <property type="entry name" value="Kunitz_BPTI"/>
</dbReference>
<dbReference type="GO" id="GO:0007595">
    <property type="term" value="P:lactation"/>
    <property type="evidence" value="ECO:0007669"/>
    <property type="project" value="UniProtKB-KW"/>
</dbReference>
<dbReference type="PROSITE" id="PS00280">
    <property type="entry name" value="BPTI_KUNITZ_1"/>
    <property type="match status" value="1"/>
</dbReference>
<sequence length="103" mass="11684">MKFTIVALYFALSLAGVTSSEKCLDQIQVNSLENLSLLVPSLCLLPPVRGNCSSQILHYFYNTTSRTCETFIYSGCNGNRNNFNSEEYCLKTCRRNKNRNNNN</sequence>
<reference evidence="11" key="1">
    <citation type="journal article" date="2012" name="BMC Evol. Biol.">
        <title>The mammary gland-specific marsupial ELP and eutherian CTI share a common ancestral gene.</title>
        <authorList>
            <person name="Pharo E.A."/>
            <person name="De Leo A.A."/>
            <person name="Renfree M.B."/>
            <person name="Thomson P.C."/>
            <person name="Lefevre C.M."/>
            <person name="Nicholas K.R."/>
        </authorList>
    </citation>
    <scope>NUCLEOTIDE SEQUENCE</scope>
    <source>
        <tissue evidence="11">Early lactation mammary gland</tissue>
    </source>
</reference>
<evidence type="ECO:0000256" key="7">
    <source>
        <dbReference type="ARBA" id="ARBA00043262"/>
    </source>
</evidence>
<evidence type="ECO:0000256" key="4">
    <source>
        <dbReference type="ARBA" id="ARBA00022743"/>
    </source>
</evidence>
<dbReference type="GO" id="GO:0005615">
    <property type="term" value="C:extracellular space"/>
    <property type="evidence" value="ECO:0007669"/>
    <property type="project" value="TreeGrafter"/>
</dbReference>
<proteinExistence type="evidence at transcript level"/>
<dbReference type="AlphaFoldDB" id="I6MS68"/>
<dbReference type="SUPFAM" id="SSF57362">
    <property type="entry name" value="BPTI-like"/>
    <property type="match status" value="1"/>
</dbReference>
<evidence type="ECO:0000256" key="9">
    <source>
        <dbReference type="SAM" id="SignalP"/>
    </source>
</evidence>
<feature type="signal peptide" evidence="9">
    <location>
        <begin position="1"/>
        <end position="19"/>
    </location>
</feature>
<dbReference type="Pfam" id="PF00014">
    <property type="entry name" value="Kunitz_BPTI"/>
    <property type="match status" value="1"/>
</dbReference>
<evidence type="ECO:0000313" key="11">
    <source>
        <dbReference type="EMBL" id="AEN62466.1"/>
    </source>
</evidence>
<keyword evidence="4" id="KW-0494">Milk protein</keyword>
<name>I6MS68_NOTEU</name>
<dbReference type="InterPro" id="IPR050098">
    <property type="entry name" value="TFPI/VKTCI-like"/>
</dbReference>
<dbReference type="InterPro" id="IPR020901">
    <property type="entry name" value="Prtase_inh_Kunz-CS"/>
</dbReference>
<dbReference type="PRINTS" id="PR00759">
    <property type="entry name" value="BASICPTASE"/>
</dbReference>
<dbReference type="Gene3D" id="4.10.410.10">
    <property type="entry name" value="Pancreatic trypsin inhibitor Kunitz domain"/>
    <property type="match status" value="1"/>
</dbReference>